<evidence type="ECO:0000256" key="1">
    <source>
        <dbReference type="SAM" id="SignalP"/>
    </source>
</evidence>
<dbReference type="Proteomes" id="UP000182248">
    <property type="component" value="Unassembled WGS sequence"/>
</dbReference>
<keyword evidence="1" id="KW-0732">Signal</keyword>
<evidence type="ECO:0000313" key="2">
    <source>
        <dbReference type="EMBL" id="SFW54506.1"/>
    </source>
</evidence>
<evidence type="ECO:0000313" key="3">
    <source>
        <dbReference type="Proteomes" id="UP000182248"/>
    </source>
</evidence>
<keyword evidence="3" id="KW-1185">Reference proteome</keyword>
<name>A0A1K1Q3A8_9FLAO</name>
<dbReference type="AlphaFoldDB" id="A0A1K1Q3A8"/>
<organism evidence="2 3">
    <name type="scientific">Sinomicrobium oceani</name>
    <dbReference type="NCBI Taxonomy" id="1150368"/>
    <lineage>
        <taxon>Bacteria</taxon>
        <taxon>Pseudomonadati</taxon>
        <taxon>Bacteroidota</taxon>
        <taxon>Flavobacteriia</taxon>
        <taxon>Flavobacteriales</taxon>
        <taxon>Flavobacteriaceae</taxon>
        <taxon>Sinomicrobium</taxon>
    </lineage>
</organism>
<gene>
    <name evidence="2" type="ORF">SAMN02927921_02238</name>
</gene>
<feature type="signal peptide" evidence="1">
    <location>
        <begin position="1"/>
        <end position="22"/>
    </location>
</feature>
<proteinExistence type="predicted"/>
<feature type="chain" id="PRO_5012837461" description="DUF2846 domain-containing protein" evidence="1">
    <location>
        <begin position="23"/>
        <end position="150"/>
    </location>
</feature>
<protein>
    <recommendedName>
        <fullName evidence="4">DUF2846 domain-containing protein</fullName>
    </recommendedName>
</protein>
<dbReference type="OrthoDB" id="1369691at2"/>
<reference evidence="2 3" key="1">
    <citation type="submission" date="2016-11" db="EMBL/GenBank/DDBJ databases">
        <authorList>
            <person name="Jaros S."/>
            <person name="Januszkiewicz K."/>
            <person name="Wedrychowicz H."/>
        </authorList>
    </citation>
    <scope>NUCLEOTIDE SEQUENCE [LARGE SCALE GENOMIC DNA]</scope>
    <source>
        <strain evidence="2 3">CGMCC 1.12145</strain>
    </source>
</reference>
<sequence>MKRLKIVVALMVCALASSCALKPISSEYAFIKTDLKNVGPEQLGNGSVLIYNGANLLHTADNTARLNIWLDEKPMGQIRPGEYVIINMKNGTHHFKLLHIDMVNMRSEHDVEVTEDTRIIMAKPTITSNKLEVTNILPSNFDKFEYAEKR</sequence>
<dbReference type="RefSeq" id="WP_072317455.1">
    <property type="nucleotide sequence ID" value="NZ_FPJE01000011.1"/>
</dbReference>
<accession>A0A1K1Q3A8</accession>
<evidence type="ECO:0008006" key="4">
    <source>
        <dbReference type="Google" id="ProtNLM"/>
    </source>
</evidence>
<dbReference type="EMBL" id="FPJE01000011">
    <property type="protein sequence ID" value="SFW54506.1"/>
    <property type="molecule type" value="Genomic_DNA"/>
</dbReference>
<dbReference type="PROSITE" id="PS51257">
    <property type="entry name" value="PROKAR_LIPOPROTEIN"/>
    <property type="match status" value="1"/>
</dbReference>